<dbReference type="RefSeq" id="WP_172504998.1">
    <property type="nucleotide sequence ID" value="NZ_OENE01000007.1"/>
</dbReference>
<name>A0A2I2M7Z9_9FLAO</name>
<keyword evidence="1" id="KW-1133">Transmembrane helix</keyword>
<feature type="transmembrane region" description="Helical" evidence="1">
    <location>
        <begin position="99"/>
        <end position="115"/>
    </location>
</feature>
<gene>
    <name evidence="2" type="ORF">TNO010_150110</name>
</gene>
<keyword evidence="1" id="KW-0812">Transmembrane</keyword>
<feature type="transmembrane region" description="Helical" evidence="1">
    <location>
        <begin position="121"/>
        <end position="142"/>
    </location>
</feature>
<feature type="transmembrane region" description="Helical" evidence="1">
    <location>
        <begin position="183"/>
        <end position="201"/>
    </location>
</feature>
<evidence type="ECO:0000256" key="1">
    <source>
        <dbReference type="SAM" id="Phobius"/>
    </source>
</evidence>
<reference evidence="2 3" key="1">
    <citation type="submission" date="2017-11" db="EMBL/GenBank/DDBJ databases">
        <authorList>
            <person name="Duchaud E."/>
        </authorList>
    </citation>
    <scope>NUCLEOTIDE SEQUENCE [LARGE SCALE GENOMIC DNA]</scope>
    <source>
        <strain evidence="2 3">TNO010</strain>
    </source>
</reference>
<keyword evidence="1" id="KW-0472">Membrane</keyword>
<evidence type="ECO:0000313" key="3">
    <source>
        <dbReference type="Proteomes" id="UP000490060"/>
    </source>
</evidence>
<dbReference type="AlphaFoldDB" id="A0A2I2M7Z9"/>
<accession>A0A2I2M7Z9</accession>
<evidence type="ECO:0000313" key="2">
    <source>
        <dbReference type="EMBL" id="SOU88160.1"/>
    </source>
</evidence>
<feature type="transmembrane region" description="Helical" evidence="1">
    <location>
        <begin position="154"/>
        <end position="177"/>
    </location>
</feature>
<sequence>MQLTQEQNRRINDFLEGIGVEYIDIRFEMVDHIASEIENNIENTDAFFENNRLQTPFIKYMLSRKTALFLEYNSIIKRKFLADYLSIAKNSIFQLSKPIHCLTVGLFLVIALYLINYKPEISEYFLFTCLFIEMAYFAYNTISFMKKHQLIKIVNAYNSITIFLTLSIVHTASIINFNQRPVFSFYFSYIHLIVIIVIYIIHQSFISKQKTIQTKYKYLVE</sequence>
<dbReference type="Proteomes" id="UP000490060">
    <property type="component" value="Unassembled WGS sequence"/>
</dbReference>
<proteinExistence type="predicted"/>
<dbReference type="EMBL" id="OENE01000007">
    <property type="protein sequence ID" value="SOU88160.1"/>
    <property type="molecule type" value="Genomic_DNA"/>
</dbReference>
<organism evidence="2 3">
    <name type="scientific">Tenacibaculum finnmarkense genomovar ulcerans</name>
    <dbReference type="NCBI Taxonomy" id="2781388"/>
    <lineage>
        <taxon>Bacteria</taxon>
        <taxon>Pseudomonadati</taxon>
        <taxon>Bacteroidota</taxon>
        <taxon>Flavobacteriia</taxon>
        <taxon>Flavobacteriales</taxon>
        <taxon>Flavobacteriaceae</taxon>
        <taxon>Tenacibaculum</taxon>
        <taxon>Tenacibaculum finnmarkense</taxon>
    </lineage>
</organism>
<protein>
    <submittedName>
        <fullName evidence="2">Uncharacterized protein</fullName>
    </submittedName>
</protein>